<evidence type="ECO:0000256" key="3">
    <source>
        <dbReference type="ARBA" id="ARBA00022475"/>
    </source>
</evidence>
<comment type="caution">
    <text evidence="10">The sequence shown here is derived from an EMBL/GenBank/DDBJ whole genome shotgun (WGS) entry which is preliminary data.</text>
</comment>
<dbReference type="Proteomes" id="UP001165090">
    <property type="component" value="Unassembled WGS sequence"/>
</dbReference>
<evidence type="ECO:0000256" key="2">
    <source>
        <dbReference type="ARBA" id="ARBA00022448"/>
    </source>
</evidence>
<organism evidence="10 11">
    <name type="scientific">Volvox africanus</name>
    <dbReference type="NCBI Taxonomy" id="51714"/>
    <lineage>
        <taxon>Eukaryota</taxon>
        <taxon>Viridiplantae</taxon>
        <taxon>Chlorophyta</taxon>
        <taxon>core chlorophytes</taxon>
        <taxon>Chlorophyceae</taxon>
        <taxon>CS clade</taxon>
        <taxon>Chlamydomonadales</taxon>
        <taxon>Volvocaceae</taxon>
        <taxon>Volvox</taxon>
    </lineage>
</organism>
<evidence type="ECO:0000256" key="4">
    <source>
        <dbReference type="ARBA" id="ARBA00022692"/>
    </source>
</evidence>
<comment type="subcellular location">
    <subcellularLocation>
        <location evidence="1">Cell membrane</location>
        <topology evidence="1">Multi-pass membrane protein</topology>
    </subcellularLocation>
</comment>
<protein>
    <submittedName>
        <fullName evidence="10">Uncharacterized protein</fullName>
    </submittedName>
</protein>
<dbReference type="EMBL" id="BSDZ01000010">
    <property type="protein sequence ID" value="GLI61354.1"/>
    <property type="molecule type" value="Genomic_DNA"/>
</dbReference>
<evidence type="ECO:0000256" key="5">
    <source>
        <dbReference type="ARBA" id="ARBA00022989"/>
    </source>
</evidence>
<evidence type="ECO:0000313" key="10">
    <source>
        <dbReference type="EMBL" id="GLI61354.1"/>
    </source>
</evidence>
<dbReference type="PANTHER" id="PTHR33281">
    <property type="entry name" value="UPF0187 PROTEIN YNEE"/>
    <property type="match status" value="1"/>
</dbReference>
<evidence type="ECO:0000256" key="1">
    <source>
        <dbReference type="ARBA" id="ARBA00004651"/>
    </source>
</evidence>
<keyword evidence="4 9" id="KW-0812">Transmembrane</keyword>
<feature type="region of interest" description="Disordered" evidence="8">
    <location>
        <begin position="359"/>
        <end position="387"/>
    </location>
</feature>
<gene>
    <name evidence="10" type="ORF">VaNZ11_003717</name>
</gene>
<keyword evidence="6" id="KW-0406">Ion transport</keyword>
<sequence length="452" mass="48879">MSSQSPRAQRLPSFEKLFKQPSIHAVLFEDKVFSHDDWNKHRSAAWRHRVEPTVFFRVAVGFSWQLAAVALVSGGVGLLHVLLRGRDTFLSNSHLATPFSMITFALSLLLVFKTNSSYSRWWEGRIIWGQVVNFGRNYARQALMWFPADRPDLRAAAVRWAAAAPRVLLAHLREDTEVRSEVQGILTAEEVDWLLRWSNGPLGAGTALGQLVVAAELPEQLQAEMQKQVELYTNCAGGCERIFKTPIPPAYARHTSRFLMLYVITCPILLWSSTGWLTPLVAVIIAFLLLGVENIGVQVEEPFHVLPLYDICRAIETNVKEMQNAFSGGAVDDSRIHPSAADLAALALTPCMTVNGRGGLGGRETNIEGGPLGGREGPKERRSNAPVPVGTAPAVLATALMASTEATVATTATLAIVTDAMAGATGTSATASTTGKASVVGRLSSVPSTEVT</sequence>
<feature type="transmembrane region" description="Helical" evidence="9">
    <location>
        <begin position="95"/>
        <end position="112"/>
    </location>
</feature>
<evidence type="ECO:0000256" key="8">
    <source>
        <dbReference type="SAM" id="MobiDB-lite"/>
    </source>
</evidence>
<keyword evidence="2" id="KW-0813">Transport</keyword>
<feature type="transmembrane region" description="Helical" evidence="9">
    <location>
        <begin position="54"/>
        <end position="83"/>
    </location>
</feature>
<keyword evidence="7 9" id="KW-0472">Membrane</keyword>
<dbReference type="InterPro" id="IPR044669">
    <property type="entry name" value="YneE/VCCN1/2-like"/>
</dbReference>
<dbReference type="Pfam" id="PF25539">
    <property type="entry name" value="Bestrophin_2"/>
    <property type="match status" value="1"/>
</dbReference>
<evidence type="ECO:0000313" key="11">
    <source>
        <dbReference type="Proteomes" id="UP001165090"/>
    </source>
</evidence>
<feature type="transmembrane region" description="Helical" evidence="9">
    <location>
        <begin position="259"/>
        <end position="292"/>
    </location>
</feature>
<keyword evidence="5 9" id="KW-1133">Transmembrane helix</keyword>
<keyword evidence="3" id="KW-1003">Cell membrane</keyword>
<name>A0ABQ5RVW0_9CHLO</name>
<proteinExistence type="predicted"/>
<keyword evidence="11" id="KW-1185">Reference proteome</keyword>
<evidence type="ECO:0000256" key="9">
    <source>
        <dbReference type="SAM" id="Phobius"/>
    </source>
</evidence>
<accession>A0ABQ5RVW0</accession>
<dbReference type="PANTHER" id="PTHR33281:SF19">
    <property type="entry name" value="VOLTAGE-DEPENDENT ANION CHANNEL-FORMING PROTEIN YNEE"/>
    <property type="match status" value="1"/>
</dbReference>
<reference evidence="10 11" key="1">
    <citation type="journal article" date="2023" name="IScience">
        <title>Expanded male sex-determining region conserved during the evolution of homothallism in the green alga Volvox.</title>
        <authorList>
            <person name="Yamamoto K."/>
            <person name="Matsuzaki R."/>
            <person name="Mahakham W."/>
            <person name="Heman W."/>
            <person name="Sekimoto H."/>
            <person name="Kawachi M."/>
            <person name="Minakuchi Y."/>
            <person name="Toyoda A."/>
            <person name="Nozaki H."/>
        </authorList>
    </citation>
    <scope>NUCLEOTIDE SEQUENCE [LARGE SCALE GENOMIC DNA]</scope>
    <source>
        <strain evidence="10 11">NIES-4468</strain>
    </source>
</reference>
<evidence type="ECO:0000256" key="7">
    <source>
        <dbReference type="ARBA" id="ARBA00023136"/>
    </source>
</evidence>
<evidence type="ECO:0000256" key="6">
    <source>
        <dbReference type="ARBA" id="ARBA00023065"/>
    </source>
</evidence>